<keyword evidence="3" id="KW-1185">Reference proteome</keyword>
<dbReference type="PANTHER" id="PTHR21666:SF270">
    <property type="entry name" value="MUREIN HYDROLASE ACTIVATOR ENVC"/>
    <property type="match status" value="1"/>
</dbReference>
<dbReference type="RefSeq" id="WP_248411875.1">
    <property type="nucleotide sequence ID" value="NZ_JALPQF010000002.1"/>
</dbReference>
<sequence>MNNTLETRLLALPRTSVLHPEFSKSDYIPIDLSVSNKALETIDTSSSVALGHYINHYVKSHQKKVAFGGYIETRNIYNRSTYFKNANAENERNIHLGLDLWIAAETPVFTPLDAEVHSFNNNINFGDYGPTIILKHRIDTIEFYTLYGHLSLASIADLKIGQHFQQGQQIGTLGEATVNGDYAPHLHFQVIKDMQDYHGDYPGVCSKQDLEFYKENCPDPNMILKL</sequence>
<dbReference type="CDD" id="cd12797">
    <property type="entry name" value="M23_peptidase"/>
    <property type="match status" value="1"/>
</dbReference>
<accession>A0ABT0H6X9</accession>
<dbReference type="Gene3D" id="2.70.70.10">
    <property type="entry name" value="Glucose Permease (Domain IIA)"/>
    <property type="match status" value="1"/>
</dbReference>
<protein>
    <submittedName>
        <fullName evidence="2">Peptidoglycan DD-metalloendopeptidase family protein</fullName>
    </submittedName>
</protein>
<dbReference type="InterPro" id="IPR011055">
    <property type="entry name" value="Dup_hybrid_motif"/>
</dbReference>
<evidence type="ECO:0000313" key="3">
    <source>
        <dbReference type="Proteomes" id="UP001203687"/>
    </source>
</evidence>
<proteinExistence type="predicted"/>
<dbReference type="Pfam" id="PF01551">
    <property type="entry name" value="Peptidase_M23"/>
    <property type="match status" value="1"/>
</dbReference>
<dbReference type="EMBL" id="JALPQF010000002">
    <property type="protein sequence ID" value="MCK8479587.1"/>
    <property type="molecule type" value="Genomic_DNA"/>
</dbReference>
<reference evidence="2" key="1">
    <citation type="submission" date="2022-04" db="EMBL/GenBank/DDBJ databases">
        <authorList>
            <person name="Ren T."/>
        </authorList>
    </citation>
    <scope>NUCLEOTIDE SEQUENCE</scope>
    <source>
        <strain evidence="2">F63249</strain>
    </source>
</reference>
<dbReference type="InterPro" id="IPR016047">
    <property type="entry name" value="M23ase_b-sheet_dom"/>
</dbReference>
<dbReference type="PANTHER" id="PTHR21666">
    <property type="entry name" value="PEPTIDASE-RELATED"/>
    <property type="match status" value="1"/>
</dbReference>
<organism evidence="2 3">
    <name type="scientific">Psychroserpens algicola</name>
    <dbReference type="NCBI Taxonomy" id="1719034"/>
    <lineage>
        <taxon>Bacteria</taxon>
        <taxon>Pseudomonadati</taxon>
        <taxon>Bacteroidota</taxon>
        <taxon>Flavobacteriia</taxon>
        <taxon>Flavobacteriales</taxon>
        <taxon>Flavobacteriaceae</taxon>
        <taxon>Psychroserpens</taxon>
    </lineage>
</organism>
<comment type="caution">
    <text evidence="2">The sequence shown here is derived from an EMBL/GenBank/DDBJ whole genome shotgun (WGS) entry which is preliminary data.</text>
</comment>
<feature type="domain" description="M23ase beta-sheet core" evidence="1">
    <location>
        <begin position="94"/>
        <end position="194"/>
    </location>
</feature>
<dbReference type="InterPro" id="IPR050570">
    <property type="entry name" value="Cell_wall_metabolism_enzyme"/>
</dbReference>
<name>A0ABT0H6X9_9FLAO</name>
<dbReference type="Proteomes" id="UP001203687">
    <property type="component" value="Unassembled WGS sequence"/>
</dbReference>
<gene>
    <name evidence="2" type="ORF">MUY34_03085</name>
</gene>
<dbReference type="SUPFAM" id="SSF51261">
    <property type="entry name" value="Duplicated hybrid motif"/>
    <property type="match status" value="1"/>
</dbReference>
<evidence type="ECO:0000259" key="1">
    <source>
        <dbReference type="Pfam" id="PF01551"/>
    </source>
</evidence>
<evidence type="ECO:0000313" key="2">
    <source>
        <dbReference type="EMBL" id="MCK8479587.1"/>
    </source>
</evidence>